<dbReference type="SMART" id="SM00906">
    <property type="entry name" value="Fungal_trans"/>
    <property type="match status" value="1"/>
</dbReference>
<keyword evidence="3" id="KW-0539">Nucleus</keyword>
<feature type="compositionally biased region" description="Basic residues" evidence="4">
    <location>
        <begin position="809"/>
        <end position="818"/>
    </location>
</feature>
<proteinExistence type="predicted"/>
<dbReference type="InterPro" id="IPR050613">
    <property type="entry name" value="Sec_Metabolite_Reg"/>
</dbReference>
<dbReference type="GO" id="GO:0005634">
    <property type="term" value="C:nucleus"/>
    <property type="evidence" value="ECO:0007669"/>
    <property type="project" value="UniProtKB-SubCell"/>
</dbReference>
<evidence type="ECO:0000256" key="2">
    <source>
        <dbReference type="ARBA" id="ARBA00022723"/>
    </source>
</evidence>
<dbReference type="InterPro" id="IPR001138">
    <property type="entry name" value="Zn2Cys6_DnaBD"/>
</dbReference>
<keyword evidence="7" id="KW-1185">Reference proteome</keyword>
<dbReference type="GO" id="GO:0003677">
    <property type="term" value="F:DNA binding"/>
    <property type="evidence" value="ECO:0007669"/>
    <property type="project" value="InterPro"/>
</dbReference>
<organism evidence="6 7">
    <name type="scientific">Tilletia horrida</name>
    <dbReference type="NCBI Taxonomy" id="155126"/>
    <lineage>
        <taxon>Eukaryota</taxon>
        <taxon>Fungi</taxon>
        <taxon>Dikarya</taxon>
        <taxon>Basidiomycota</taxon>
        <taxon>Ustilaginomycotina</taxon>
        <taxon>Exobasidiomycetes</taxon>
        <taxon>Tilletiales</taxon>
        <taxon>Tilletiaceae</taxon>
        <taxon>Tilletia</taxon>
    </lineage>
</organism>
<dbReference type="GO" id="GO:0000981">
    <property type="term" value="F:DNA-binding transcription factor activity, RNA polymerase II-specific"/>
    <property type="evidence" value="ECO:0007669"/>
    <property type="project" value="InterPro"/>
</dbReference>
<dbReference type="CDD" id="cd12148">
    <property type="entry name" value="fungal_TF_MHR"/>
    <property type="match status" value="1"/>
</dbReference>
<evidence type="ECO:0000256" key="1">
    <source>
        <dbReference type="ARBA" id="ARBA00004123"/>
    </source>
</evidence>
<dbReference type="Proteomes" id="UP001176521">
    <property type="component" value="Unassembled WGS sequence"/>
</dbReference>
<accession>A0AAN6GB57</accession>
<dbReference type="InterPro" id="IPR036864">
    <property type="entry name" value="Zn2-C6_fun-type_DNA-bd_sf"/>
</dbReference>
<dbReference type="Pfam" id="PF00172">
    <property type="entry name" value="Zn_clus"/>
    <property type="match status" value="1"/>
</dbReference>
<reference evidence="6" key="1">
    <citation type="journal article" date="2023" name="PhytoFront">
        <title>Draft Genome Resources of Seven Strains of Tilletia horrida, Causal Agent of Kernel Smut of Rice.</title>
        <authorList>
            <person name="Khanal S."/>
            <person name="Antony Babu S."/>
            <person name="Zhou X.G."/>
        </authorList>
    </citation>
    <scope>NUCLEOTIDE SEQUENCE</scope>
    <source>
        <strain evidence="6">TX3</strain>
    </source>
</reference>
<feature type="region of interest" description="Disordered" evidence="4">
    <location>
        <begin position="451"/>
        <end position="472"/>
    </location>
</feature>
<feature type="region of interest" description="Disordered" evidence="4">
    <location>
        <begin position="765"/>
        <end position="867"/>
    </location>
</feature>
<dbReference type="CDD" id="cd00067">
    <property type="entry name" value="GAL4"/>
    <property type="match status" value="1"/>
</dbReference>
<comment type="caution">
    <text evidence="6">The sequence shown here is derived from an EMBL/GenBank/DDBJ whole genome shotgun (WGS) entry which is preliminary data.</text>
</comment>
<dbReference type="PANTHER" id="PTHR31001">
    <property type="entry name" value="UNCHARACTERIZED TRANSCRIPTIONAL REGULATORY PROTEIN"/>
    <property type="match status" value="1"/>
</dbReference>
<dbReference type="SUPFAM" id="SSF57701">
    <property type="entry name" value="Zn2/Cys6 DNA-binding domain"/>
    <property type="match status" value="1"/>
</dbReference>
<name>A0AAN6GB57_9BASI</name>
<sequence>MTPLDKVEMPPPKRRKITTCLPCKKRKVKCDKERPHCGQCKRQNIADADCVWVSPQEAAEADAGVGVGASHGDGWDAGGADSSLSWYIGADGPPSSVPTPAAAQGSHAHKGRARASLPPSAHASGSRVGMGMGDAPVPVSAMLNPPTAHLGQEDGATPLRASSGVTFSASHPEASPHTSTQERSRTGSASAPVTAGEPASDRPAAAATHTSLVSASALQIACQSSEQVKNWSQSEVPHTSLPFPFNFRHPTRAAVLDALQLFPTREETVASLLLRFREIDRCVFGHGITWRLIYEQLEEFNHRLRTWRAKRKQRTGPGSVAKEAGQAYDDDALLRGLDLSFVALLFALLTAAALHLSPTVLVSERIIKRVEEHKSVIHVWQETARVLLDLHNHQRNPNLNVLIFFVVSRQYHFFKNQNREVLANHAVTVALAQVMGLHRLGSAREDEERWKAERLAEEQAKHSDHSTTPESSISTALTVTNEPHQTARGEPHHCIQSGGFIGTEVSIRKRSHLHREAGRRMWTHICFIDWFYASFLGAYRIHPTQSRCALPLNLDEEDLPDGIEEGNLPAERSWDLPADCSGQRYLFKLGEIIRELMDQTEDGSLCDYDLVLEFDKKFRKMADSWPAYLRIDGKSEISAWVMQEEAVRPYIRSHRILLLQCLTYRILRLHRDYLIQGRGLVFKRYHLFYAALTLSLHLFEQANMDMPPNEESDGIRQDIAWALSSLACEPPVGGFPHGRIIDVHTCASTMIEALLKEEGIRRDVRRAAQRSSKAPDFTETSTQSPVSEPPTAAGALDAQQRAGVVQHRSSAHHLHHRQAPQPINPWPGAQSAHPGPHRAGWTTPGAPNAHLHPGTATQPDPALSQKPHLDASINQAALVSLGQAMAAAGEAVNSVPGASQQGFLNFFYPNERTSASCPPMGPTLPPAALPPPSAQSFLFPPPPPAAAAAAASSLPQPPYAGIMDTSIVSNTFGTGGAALQPFGEPLNKAIEDLSNTDPSGSGDAWWSALDKVLQNYL</sequence>
<dbReference type="InterPro" id="IPR007219">
    <property type="entry name" value="XnlR_reg_dom"/>
</dbReference>
<feature type="region of interest" description="Disordered" evidence="4">
    <location>
        <begin position="89"/>
        <end position="208"/>
    </location>
</feature>
<dbReference type="SMART" id="SM00066">
    <property type="entry name" value="GAL4"/>
    <property type="match status" value="1"/>
</dbReference>
<dbReference type="GO" id="GO:0006351">
    <property type="term" value="P:DNA-templated transcription"/>
    <property type="evidence" value="ECO:0007669"/>
    <property type="project" value="InterPro"/>
</dbReference>
<keyword evidence="2" id="KW-0479">Metal-binding</keyword>
<dbReference type="PROSITE" id="PS50048">
    <property type="entry name" value="ZN2_CY6_FUNGAL_2"/>
    <property type="match status" value="1"/>
</dbReference>
<evidence type="ECO:0000256" key="4">
    <source>
        <dbReference type="SAM" id="MobiDB-lite"/>
    </source>
</evidence>
<evidence type="ECO:0000259" key="5">
    <source>
        <dbReference type="PROSITE" id="PS50048"/>
    </source>
</evidence>
<evidence type="ECO:0000256" key="3">
    <source>
        <dbReference type="ARBA" id="ARBA00023242"/>
    </source>
</evidence>
<dbReference type="PANTHER" id="PTHR31001:SF90">
    <property type="entry name" value="CENTROMERE DNA-BINDING PROTEIN COMPLEX CBF3 SUBUNIT B"/>
    <property type="match status" value="1"/>
</dbReference>
<dbReference type="EMBL" id="JAPDMQ010000186">
    <property type="protein sequence ID" value="KAK0531430.1"/>
    <property type="molecule type" value="Genomic_DNA"/>
</dbReference>
<evidence type="ECO:0000313" key="7">
    <source>
        <dbReference type="Proteomes" id="UP001176521"/>
    </source>
</evidence>
<feature type="compositionally biased region" description="Basic and acidic residues" evidence="4">
    <location>
        <begin position="451"/>
        <end position="467"/>
    </location>
</feature>
<dbReference type="GO" id="GO:0008270">
    <property type="term" value="F:zinc ion binding"/>
    <property type="evidence" value="ECO:0007669"/>
    <property type="project" value="InterPro"/>
</dbReference>
<comment type="subcellular location">
    <subcellularLocation>
        <location evidence="1">Nucleus</location>
    </subcellularLocation>
</comment>
<dbReference type="Gene3D" id="4.10.240.10">
    <property type="entry name" value="Zn(2)-C6 fungal-type DNA-binding domain"/>
    <property type="match status" value="1"/>
</dbReference>
<gene>
    <name evidence="6" type="ORF">OC842_003619</name>
</gene>
<evidence type="ECO:0000313" key="6">
    <source>
        <dbReference type="EMBL" id="KAK0531430.1"/>
    </source>
</evidence>
<protein>
    <recommendedName>
        <fullName evidence="5">Zn(2)-C6 fungal-type domain-containing protein</fullName>
    </recommendedName>
</protein>
<feature type="domain" description="Zn(2)-C6 fungal-type" evidence="5">
    <location>
        <begin position="19"/>
        <end position="52"/>
    </location>
</feature>
<dbReference type="AlphaFoldDB" id="A0AAN6GB57"/>